<sequence length="184" mass="19688">MTVLLAMTGLGLAACESVGDIGSKIVSGGGSNDSVVDVDASAFVAPPWCPPISVERNRYLLMKFQRGKEDDARALEYQATIEKWATGCKRVGGETQVKIGVSGRVTPGPAWEGGEILLPLKVTLRDTDSEDDKDETDIMMVPVTLGAGSPSEVWTLVESSITLSPDARPKILVSLEEEGRRGRR</sequence>
<protein>
    <recommendedName>
        <fullName evidence="3">Lipoprotein</fullName>
    </recommendedName>
</protein>
<organism evidence="1 2">
    <name type="scientific">Stappia sediminis</name>
    <dbReference type="NCBI Taxonomy" id="2692190"/>
    <lineage>
        <taxon>Bacteria</taxon>
        <taxon>Pseudomonadati</taxon>
        <taxon>Pseudomonadota</taxon>
        <taxon>Alphaproteobacteria</taxon>
        <taxon>Hyphomicrobiales</taxon>
        <taxon>Stappiaceae</taxon>
        <taxon>Stappia</taxon>
    </lineage>
</organism>
<dbReference type="RefSeq" id="WP_160776356.1">
    <property type="nucleotide sequence ID" value="NZ_WUMV01000007.1"/>
</dbReference>
<keyword evidence="2" id="KW-1185">Reference proteome</keyword>
<evidence type="ECO:0000313" key="2">
    <source>
        <dbReference type="Proteomes" id="UP000433101"/>
    </source>
</evidence>
<gene>
    <name evidence="1" type="ORF">GR183_14380</name>
</gene>
<accession>A0A7X3LW06</accession>
<dbReference type="AlphaFoldDB" id="A0A7X3LW06"/>
<reference evidence="1 2" key="1">
    <citation type="submission" date="2019-12" db="EMBL/GenBank/DDBJ databases">
        <authorList>
            <person name="Li M."/>
        </authorList>
    </citation>
    <scope>NUCLEOTIDE SEQUENCE [LARGE SCALE GENOMIC DNA]</scope>
    <source>
        <strain evidence="1 2">GBMRC 2046</strain>
    </source>
</reference>
<evidence type="ECO:0008006" key="3">
    <source>
        <dbReference type="Google" id="ProtNLM"/>
    </source>
</evidence>
<proteinExistence type="predicted"/>
<evidence type="ECO:0000313" key="1">
    <source>
        <dbReference type="EMBL" id="MXN66098.1"/>
    </source>
</evidence>
<dbReference type="EMBL" id="WUMV01000007">
    <property type="protein sequence ID" value="MXN66098.1"/>
    <property type="molecule type" value="Genomic_DNA"/>
</dbReference>
<comment type="caution">
    <text evidence="1">The sequence shown here is derived from an EMBL/GenBank/DDBJ whole genome shotgun (WGS) entry which is preliminary data.</text>
</comment>
<dbReference type="Proteomes" id="UP000433101">
    <property type="component" value="Unassembled WGS sequence"/>
</dbReference>
<name>A0A7X3LW06_9HYPH</name>